<dbReference type="PROSITE" id="PS00913">
    <property type="entry name" value="ADH_IRON_1"/>
    <property type="match status" value="1"/>
</dbReference>
<evidence type="ECO:0000313" key="4">
    <source>
        <dbReference type="EMBL" id="MFC6439193.1"/>
    </source>
</evidence>
<dbReference type="CDD" id="cd08187">
    <property type="entry name" value="BDH"/>
    <property type="match status" value="1"/>
</dbReference>
<comment type="caution">
    <text evidence="4">The sequence shown here is derived from an EMBL/GenBank/DDBJ whole genome shotgun (WGS) entry which is preliminary data.</text>
</comment>
<evidence type="ECO:0000259" key="2">
    <source>
        <dbReference type="Pfam" id="PF00465"/>
    </source>
</evidence>
<dbReference type="PANTHER" id="PTHR43633">
    <property type="entry name" value="ALCOHOL DEHYDROGENASE YQHD"/>
    <property type="match status" value="1"/>
</dbReference>
<dbReference type="SUPFAM" id="SSF56796">
    <property type="entry name" value="Dehydroquinate synthase-like"/>
    <property type="match status" value="1"/>
</dbReference>
<dbReference type="PANTHER" id="PTHR43633:SF1">
    <property type="entry name" value="ALCOHOL DEHYDROGENASE YQHD"/>
    <property type="match status" value="1"/>
</dbReference>
<organism evidence="4 5">
    <name type="scientific">Pseudobowmanella zhangzhouensis</name>
    <dbReference type="NCBI Taxonomy" id="1537679"/>
    <lineage>
        <taxon>Bacteria</taxon>
        <taxon>Pseudomonadati</taxon>
        <taxon>Pseudomonadota</taxon>
        <taxon>Gammaproteobacteria</taxon>
        <taxon>Alteromonadales</taxon>
        <taxon>Alteromonadaceae</taxon>
    </lineage>
</organism>
<dbReference type="InterPro" id="IPR018211">
    <property type="entry name" value="ADH_Fe_CS"/>
</dbReference>
<dbReference type="Gene3D" id="3.40.50.1970">
    <property type="match status" value="1"/>
</dbReference>
<evidence type="ECO:0000256" key="1">
    <source>
        <dbReference type="ARBA" id="ARBA00023002"/>
    </source>
</evidence>
<gene>
    <name evidence="4" type="ORF">ACFP85_03380</name>
</gene>
<dbReference type="Gene3D" id="1.20.1090.10">
    <property type="entry name" value="Dehydroquinate synthase-like - alpha domain"/>
    <property type="match status" value="1"/>
</dbReference>
<dbReference type="InterPro" id="IPR044731">
    <property type="entry name" value="BDH-like"/>
</dbReference>
<feature type="domain" description="Alcohol dehydrogenase iron-type/glycerol dehydrogenase GldA" evidence="2">
    <location>
        <begin position="9"/>
        <end position="174"/>
    </location>
</feature>
<sequence>MHNFIYHNPTKVIFGKNTITQLRNELPTDAKVLVLYGGGSIKHNGVYEQVCQALDGVEWGEFAGIEPNPEYDTLMQAVTLIKQQGFTYLLAVGGGSVIDGVKFIAAAAHFEGEPWDILAKQAKVESALPLGCVLTLPATGSETNIASVVNRRALGKKLSFLSEHVRPQFAVLDPEVTYSLPERQLANGVVDAFVHVIEQYLTYPVNATVQDRFAEAILQNLLDIGPTVFNKDYATRANLMWNATQALNGLIGVGVPQDWSTHMIGHELTALYGLDHAVTLAIVLPSMLRHTKAAKREKLLQYAQRVWHLDLVDEEQAIEQAIANTEAFFRQMGMLTRLSEHDINDDAVRLVPRKLMENGMFKFGERGELTPKDAETVIRNAM</sequence>
<dbReference type="EMBL" id="JBHSUS010000001">
    <property type="protein sequence ID" value="MFC6439193.1"/>
    <property type="molecule type" value="Genomic_DNA"/>
</dbReference>
<evidence type="ECO:0000313" key="5">
    <source>
        <dbReference type="Proteomes" id="UP001596364"/>
    </source>
</evidence>
<feature type="domain" description="Fe-containing alcohol dehydrogenase-like C-terminal" evidence="3">
    <location>
        <begin position="186"/>
        <end position="356"/>
    </location>
</feature>
<dbReference type="Proteomes" id="UP001596364">
    <property type="component" value="Unassembled WGS sequence"/>
</dbReference>
<proteinExistence type="predicted"/>
<keyword evidence="5" id="KW-1185">Reference proteome</keyword>
<dbReference type="RefSeq" id="WP_131257532.1">
    <property type="nucleotide sequence ID" value="NZ_JBHSUS010000001.1"/>
</dbReference>
<dbReference type="InterPro" id="IPR056798">
    <property type="entry name" value="ADH_Fe_C"/>
</dbReference>
<dbReference type="Pfam" id="PF00465">
    <property type="entry name" value="Fe-ADH"/>
    <property type="match status" value="1"/>
</dbReference>
<dbReference type="Pfam" id="PF25137">
    <property type="entry name" value="ADH_Fe_C"/>
    <property type="match status" value="1"/>
</dbReference>
<evidence type="ECO:0000259" key="3">
    <source>
        <dbReference type="Pfam" id="PF25137"/>
    </source>
</evidence>
<accession>A0ABW1XG75</accession>
<name>A0ABW1XG75_9ALTE</name>
<dbReference type="InterPro" id="IPR001670">
    <property type="entry name" value="ADH_Fe/GldA"/>
</dbReference>
<reference evidence="5" key="1">
    <citation type="journal article" date="2019" name="Int. J. Syst. Evol. Microbiol.">
        <title>The Global Catalogue of Microorganisms (GCM) 10K type strain sequencing project: providing services to taxonomists for standard genome sequencing and annotation.</title>
        <authorList>
            <consortium name="The Broad Institute Genomics Platform"/>
            <consortium name="The Broad Institute Genome Sequencing Center for Infectious Disease"/>
            <person name="Wu L."/>
            <person name="Ma J."/>
        </authorList>
    </citation>
    <scope>NUCLEOTIDE SEQUENCE [LARGE SCALE GENOMIC DNA]</scope>
    <source>
        <strain evidence="5">CGMCC 1.16031</strain>
    </source>
</reference>
<keyword evidence="1" id="KW-0560">Oxidoreductase</keyword>
<dbReference type="PROSITE" id="PS00060">
    <property type="entry name" value="ADH_IRON_2"/>
    <property type="match status" value="1"/>
</dbReference>
<protein>
    <submittedName>
        <fullName evidence="4">Iron-containing alcohol dehydrogenase</fullName>
    </submittedName>
</protein>